<sequence length="437" mass="49094">MSTTKVGTPMKTRNRVNQLPFSADITHEPVLVLAIQLENQVKKCLESLESQDINNLVPIIVESLVSLDSSMTLAQERLDRLEALTGKMSVKSDQIKHLKQELSNERQGHQQTIDESDSQYEELSKQKKSAEQEQMKLRQKIQEDKQSIQDMTSKIVDMTTETRRVNAANDDLRNEIQILKSRVTCLNIQLLESAKASPDSPVYEGIQDTSSAVNISGTACKTIHIVGDSNVRGLGSIVRQFVSGNTEVYTSCVPGGGLCEIKIESFIRKPVPGDLIVVHAGTNDICVTKWDSIKRALQQLFTTFHQCQFLVMTVPPRYDCVHLNKHINKFNTLVKYVTQDYDYVRVVQTRRAVTPRYMKQDGVHYNAEGKERIARKIASLHKTTRWVEPPHVLGRDSDSSHSVPHHPLPEIAPGTSDPSSSAVEVNLLEELNNTNLF</sequence>
<dbReference type="EMBL" id="HBUF01123173">
    <property type="protein sequence ID" value="CAG6642567.1"/>
    <property type="molecule type" value="Transcribed_RNA"/>
</dbReference>
<dbReference type="AlphaFoldDB" id="A0A8D8R588"/>
<evidence type="ECO:0000313" key="2">
    <source>
        <dbReference type="EMBL" id="CAG6642567.1"/>
    </source>
</evidence>
<dbReference type="Gene3D" id="3.40.50.1110">
    <property type="entry name" value="SGNH hydrolase"/>
    <property type="match status" value="1"/>
</dbReference>
<evidence type="ECO:0000256" key="1">
    <source>
        <dbReference type="SAM" id="MobiDB-lite"/>
    </source>
</evidence>
<name>A0A8D8R588_9HEMI</name>
<dbReference type="InterPro" id="IPR036514">
    <property type="entry name" value="SGNH_hydro_sf"/>
</dbReference>
<feature type="region of interest" description="Disordered" evidence="1">
    <location>
        <begin position="389"/>
        <end position="421"/>
    </location>
</feature>
<accession>A0A8D8R588</accession>
<proteinExistence type="predicted"/>
<reference evidence="2" key="1">
    <citation type="submission" date="2021-05" db="EMBL/GenBank/DDBJ databases">
        <authorList>
            <person name="Alioto T."/>
            <person name="Alioto T."/>
            <person name="Gomez Garrido J."/>
        </authorList>
    </citation>
    <scope>NUCLEOTIDE SEQUENCE</scope>
</reference>
<dbReference type="SUPFAM" id="SSF52266">
    <property type="entry name" value="SGNH hydrolase"/>
    <property type="match status" value="1"/>
</dbReference>
<feature type="region of interest" description="Disordered" evidence="1">
    <location>
        <begin position="101"/>
        <end position="129"/>
    </location>
</feature>
<organism evidence="2">
    <name type="scientific">Cacopsylla melanoneura</name>
    <dbReference type="NCBI Taxonomy" id="428564"/>
    <lineage>
        <taxon>Eukaryota</taxon>
        <taxon>Metazoa</taxon>
        <taxon>Ecdysozoa</taxon>
        <taxon>Arthropoda</taxon>
        <taxon>Hexapoda</taxon>
        <taxon>Insecta</taxon>
        <taxon>Pterygota</taxon>
        <taxon>Neoptera</taxon>
        <taxon>Paraneoptera</taxon>
        <taxon>Hemiptera</taxon>
        <taxon>Sternorrhyncha</taxon>
        <taxon>Psylloidea</taxon>
        <taxon>Psyllidae</taxon>
        <taxon>Psyllinae</taxon>
        <taxon>Cacopsylla</taxon>
    </lineage>
</organism>
<dbReference type="CDD" id="cd00229">
    <property type="entry name" value="SGNH_hydrolase"/>
    <property type="match status" value="1"/>
</dbReference>
<protein>
    <submittedName>
        <fullName evidence="2">Uncharacterized protein</fullName>
    </submittedName>
</protein>